<dbReference type="GO" id="GO:0005886">
    <property type="term" value="C:plasma membrane"/>
    <property type="evidence" value="ECO:0007669"/>
    <property type="project" value="TreeGrafter"/>
</dbReference>
<dbReference type="SUPFAM" id="SSF56601">
    <property type="entry name" value="beta-lactamase/transpeptidase-like"/>
    <property type="match status" value="1"/>
</dbReference>
<dbReference type="SUPFAM" id="SSF56519">
    <property type="entry name" value="Penicillin binding protein dimerisation domain"/>
    <property type="match status" value="1"/>
</dbReference>
<keyword evidence="5" id="KW-1133">Transmembrane helix</keyword>
<dbReference type="SMART" id="SM00740">
    <property type="entry name" value="PASTA"/>
    <property type="match status" value="1"/>
</dbReference>
<protein>
    <submittedName>
        <fullName evidence="8">Penicillin-binding protein, transpeptidase domain protein</fullName>
    </submittedName>
    <submittedName>
        <fullName evidence="7">Peptidoglycan glycosyltransferase</fullName>
        <ecNumber evidence="7">2.4.1.129</ecNumber>
    </submittedName>
</protein>
<dbReference type="Gene3D" id="3.40.710.10">
    <property type="entry name" value="DD-peptidase/beta-lactamase superfamily"/>
    <property type="match status" value="1"/>
</dbReference>
<evidence type="ECO:0000313" key="8">
    <source>
        <dbReference type="EMBL" id="EEX76706.1"/>
    </source>
</evidence>
<dbReference type="Pfam" id="PF03793">
    <property type="entry name" value="PASTA"/>
    <property type="match status" value="1"/>
</dbReference>
<comment type="similarity">
    <text evidence="2">Belongs to the transpeptidase family.</text>
</comment>
<evidence type="ECO:0000313" key="9">
    <source>
        <dbReference type="Proteomes" id="UP000003505"/>
    </source>
</evidence>
<keyword evidence="10" id="KW-1185">Reference proteome</keyword>
<dbReference type="CDD" id="cd06575">
    <property type="entry name" value="PASTA_Pbp2x-like_2"/>
    <property type="match status" value="1"/>
</dbReference>
<dbReference type="eggNOG" id="COG0768">
    <property type="taxonomic scope" value="Bacteria"/>
</dbReference>
<dbReference type="InterPro" id="IPR005311">
    <property type="entry name" value="PBP_dimer"/>
</dbReference>
<evidence type="ECO:0000256" key="2">
    <source>
        <dbReference type="ARBA" id="ARBA00007171"/>
    </source>
</evidence>
<evidence type="ECO:0000259" key="6">
    <source>
        <dbReference type="PROSITE" id="PS51178"/>
    </source>
</evidence>
<dbReference type="KEGG" id="ssg:Selsp_2113"/>
<dbReference type="OrthoDB" id="9770103at2"/>
<feature type="region of interest" description="Disordered" evidence="4">
    <location>
        <begin position="588"/>
        <end position="609"/>
    </location>
</feature>
<proteinExistence type="inferred from homology"/>
<comment type="subcellular location">
    <subcellularLocation>
        <location evidence="1">Membrane</location>
    </subcellularLocation>
</comment>
<dbReference type="Pfam" id="PF00905">
    <property type="entry name" value="Transpeptidase"/>
    <property type="match status" value="1"/>
</dbReference>
<dbReference type="EMBL" id="CP002637">
    <property type="protein sequence ID" value="AEC01060.1"/>
    <property type="molecule type" value="Genomic_DNA"/>
</dbReference>
<evidence type="ECO:0000256" key="1">
    <source>
        <dbReference type="ARBA" id="ARBA00004370"/>
    </source>
</evidence>
<dbReference type="AlphaFoldDB" id="C9LWQ6"/>
<gene>
    <name evidence="7" type="ordered locus">Selsp_2113</name>
    <name evidence="8" type="ORF">SELSPUOL_01911</name>
</gene>
<dbReference type="EMBL" id="ACKP02000045">
    <property type="protein sequence ID" value="EEX76706.1"/>
    <property type="molecule type" value="Genomic_DNA"/>
</dbReference>
<dbReference type="HOGENOM" id="CLU_009289_6_0_9"/>
<evidence type="ECO:0000313" key="10">
    <source>
        <dbReference type="Proteomes" id="UP000011124"/>
    </source>
</evidence>
<evidence type="ECO:0000313" key="7">
    <source>
        <dbReference type="EMBL" id="AEC01060.1"/>
    </source>
</evidence>
<dbReference type="InterPro" id="IPR012338">
    <property type="entry name" value="Beta-lactam/transpept-like"/>
</dbReference>
<keyword evidence="7" id="KW-0808">Transferase</keyword>
<dbReference type="SUPFAM" id="SSF54184">
    <property type="entry name" value="Penicillin-binding protein 2x (pbp-2x), c-terminal domain"/>
    <property type="match status" value="1"/>
</dbReference>
<dbReference type="InterPro" id="IPR050515">
    <property type="entry name" value="Beta-lactam/transpept"/>
</dbReference>
<evidence type="ECO:0000256" key="5">
    <source>
        <dbReference type="SAM" id="Phobius"/>
    </source>
</evidence>
<dbReference type="PANTHER" id="PTHR30627">
    <property type="entry name" value="PEPTIDOGLYCAN D,D-TRANSPEPTIDASE"/>
    <property type="match status" value="1"/>
</dbReference>
<reference evidence="8 9" key="1">
    <citation type="submission" date="2009-09" db="EMBL/GenBank/DDBJ databases">
        <authorList>
            <person name="Weinstock G."/>
            <person name="Sodergren E."/>
            <person name="Clifton S."/>
            <person name="Fulton L."/>
            <person name="Fulton B."/>
            <person name="Courtney L."/>
            <person name="Fronick C."/>
            <person name="Harrison M."/>
            <person name="Strong C."/>
            <person name="Farmer C."/>
            <person name="Delahaunty K."/>
            <person name="Markovic C."/>
            <person name="Hall O."/>
            <person name="Minx P."/>
            <person name="Tomlinson C."/>
            <person name="Mitreva M."/>
            <person name="Nelson J."/>
            <person name="Hou S."/>
            <person name="Wollam A."/>
            <person name="Pepin K.H."/>
            <person name="Johnson M."/>
            <person name="Bhonagiri V."/>
            <person name="Nash W.E."/>
            <person name="Warren W."/>
            <person name="Chinwalla A."/>
            <person name="Mardis E.R."/>
            <person name="Wilson R.K."/>
        </authorList>
    </citation>
    <scope>NUCLEOTIDE SEQUENCE [LARGE SCALE GENOMIC DNA]</scope>
    <source>
        <strain evidence="8">ATCC 35185</strain>
        <strain evidence="9">ATCC 35185 / DSM 20758 / VPI D19B-28</strain>
    </source>
</reference>
<evidence type="ECO:0000256" key="4">
    <source>
        <dbReference type="SAM" id="MobiDB-lite"/>
    </source>
</evidence>
<dbReference type="InterPro" id="IPR005543">
    <property type="entry name" value="PASTA_dom"/>
</dbReference>
<name>C9LWQ6_SELS3</name>
<dbReference type="GO" id="GO:0071555">
    <property type="term" value="P:cell wall organization"/>
    <property type="evidence" value="ECO:0007669"/>
    <property type="project" value="TreeGrafter"/>
</dbReference>
<evidence type="ECO:0000256" key="3">
    <source>
        <dbReference type="ARBA" id="ARBA00023136"/>
    </source>
</evidence>
<reference evidence="7 10" key="2">
    <citation type="submission" date="2011-04" db="EMBL/GenBank/DDBJ databases">
        <title>The complete genome of Selenomonas sputigena DSM 20758.</title>
        <authorList>
            <consortium name="US DOE Joint Genome Institute (JGI-PGF)"/>
            <person name="Lucas S."/>
            <person name="Copeland A."/>
            <person name="Lapidus A."/>
            <person name="Bruce D."/>
            <person name="Goodwin L."/>
            <person name="Pitluck S."/>
            <person name="Peters L."/>
            <person name="Kyrpides N."/>
            <person name="Mavromatis K."/>
            <person name="Ivanova N."/>
            <person name="Ovchinnikova G."/>
            <person name="Teshima H."/>
            <person name="Detter J.C."/>
            <person name="Tapia R."/>
            <person name="Han C."/>
            <person name="Land M."/>
            <person name="Hauser L."/>
            <person name="Markowitz V."/>
            <person name="Cheng J.-F."/>
            <person name="Hugenholtz P."/>
            <person name="Woyke T."/>
            <person name="Wu D."/>
            <person name="Gronow S."/>
            <person name="Wellnitz S."/>
            <person name="Schneider S."/>
            <person name="Klenk H.-P."/>
            <person name="Eisen J.A."/>
        </authorList>
    </citation>
    <scope>NUCLEOTIDE SEQUENCE [LARGE SCALE GENOMIC DNA]</scope>
    <source>
        <strain evidence="7">ATCC 35185</strain>
        <strain evidence="10">ATCC 35185 / DSM 20758 / VPI D19B-28</strain>
    </source>
</reference>
<dbReference type="Gene3D" id="3.30.450.330">
    <property type="match status" value="1"/>
</dbReference>
<sequence>MNVKNKAERAEKRRRRVRDNVQIVVLFVLSLFFLTLCRYGWVQIVKGSEMSERVRMQSGEERVAQSPRGAILDANGRELAVSSMTKSLFVDPSHVGDAAQLAADLAPIVGLNEADILEDIDQGGGFVWVKRRMEPYMSDAVKALIREKSYGDCLGFREEAKRYYPNDVLAANVLGFVGTDDKGLDGIEQQFDGLIKGVEEENFILTDMKSRPILSSLFMPDTYTGDRCKTVTLTIDSNIQFIVEQELDRAMAENAPQHATAIVMDPKTGNILALAMRPSYNPNEFGKYSSETWKNLAVSSIYEPGSTFKSVVAGAALEEKIVTPNQIFVDPGYVMVSGRRIQNWNGESFGTVTFTDVVKNSLNTGFALVGLDLGAERLTKYAKLFGFGEPTGVELPAEEGGILFEPENMRDSDMATMAIGQSIAVTPLQLVTAMAAIANDGILLKPHIVKEIRNADGSTYLQTKRDEVRRVLQSATTKTLVGLLEQVVAAGGGQKAQVKGYRIGGKTGTAQKIRPNGAGYMDGHYIASFCGFAPVDDPKVVVLVILDDPSGGNFYGGQIAAPVAGAIFSQIFRYMHIEPSSDPFVEMDEKRAQKEAQAPPKKKPRLPDVVPSGKVVMPDLDGLTIREAAEKLAEIGVTLEAEGSGRASYQSAPAYSVIDPGETVTVVFSP</sequence>
<feature type="domain" description="PASTA" evidence="6">
    <location>
        <begin position="613"/>
        <end position="670"/>
    </location>
</feature>
<dbReference type="Proteomes" id="UP000011124">
    <property type="component" value="Chromosome"/>
</dbReference>
<dbReference type="GO" id="GO:0016757">
    <property type="term" value="F:glycosyltransferase activity"/>
    <property type="evidence" value="ECO:0007669"/>
    <property type="project" value="UniProtKB-KW"/>
</dbReference>
<dbReference type="PROSITE" id="PS51178">
    <property type="entry name" value="PASTA"/>
    <property type="match status" value="1"/>
</dbReference>
<dbReference type="GO" id="GO:0008658">
    <property type="term" value="F:penicillin binding"/>
    <property type="evidence" value="ECO:0007669"/>
    <property type="project" value="InterPro"/>
</dbReference>
<dbReference type="InterPro" id="IPR001460">
    <property type="entry name" value="PCN-bd_Tpept"/>
</dbReference>
<dbReference type="EC" id="2.4.1.129" evidence="7"/>
<dbReference type="STRING" id="546271.Selsp_2113"/>
<dbReference type="Proteomes" id="UP000003505">
    <property type="component" value="Unassembled WGS sequence"/>
</dbReference>
<feature type="transmembrane region" description="Helical" evidence="5">
    <location>
        <begin position="21"/>
        <end position="41"/>
    </location>
</feature>
<dbReference type="InterPro" id="IPR036138">
    <property type="entry name" value="PBP_dimer_sf"/>
</dbReference>
<dbReference type="RefSeq" id="WP_006193213.1">
    <property type="nucleotide sequence ID" value="NC_015437.1"/>
</dbReference>
<dbReference type="Gene3D" id="1.10.150.770">
    <property type="match status" value="1"/>
</dbReference>
<keyword evidence="5" id="KW-0812">Transmembrane</keyword>
<keyword evidence="3 5" id="KW-0472">Membrane</keyword>
<dbReference type="Pfam" id="PF03717">
    <property type="entry name" value="PBP_dimer"/>
    <property type="match status" value="1"/>
</dbReference>
<accession>C9LWQ6</accession>
<dbReference type="Gene3D" id="3.90.1310.10">
    <property type="entry name" value="Penicillin-binding protein 2a (Domain 2)"/>
    <property type="match status" value="1"/>
</dbReference>
<organism evidence="8 9">
    <name type="scientific">Selenomonas sputigena (strain ATCC 35185 / DSM 20758 / CCUG 44933 / VPI D19B-28)</name>
    <dbReference type="NCBI Taxonomy" id="546271"/>
    <lineage>
        <taxon>Bacteria</taxon>
        <taxon>Bacillati</taxon>
        <taxon>Bacillota</taxon>
        <taxon>Negativicutes</taxon>
        <taxon>Selenomonadales</taxon>
        <taxon>Selenomonadaceae</taxon>
        <taxon>Selenomonas</taxon>
    </lineage>
</organism>
<keyword evidence="7" id="KW-0328">Glycosyltransferase</keyword>
<dbReference type="PANTHER" id="PTHR30627:SF1">
    <property type="entry name" value="PEPTIDOGLYCAN D,D-TRANSPEPTIDASE FTSI"/>
    <property type="match status" value="1"/>
</dbReference>